<sequence length="539" mass="60252">MYDFLIKNGLVVDGAGSPAFKADVAIQGDQIARIAPNITEEAAQVYDAAGKYVIPGLIDPHVHEEWLCFDDGTYDSYLTQGVTTLINGNCSHSVVPGHKKEILDYYLGNGLVGLKQYERYMESWPDWHDFAGYCDAVAQVGTNCNFVTLLGHGSIRQYVMHGAYNRPPDELEQAHIENIIRHNMDQGAWGISFGLDYVPSRYATMDELCDVVNQIKRYDAVAAAHLRHQIGIPEATAEFCEVGRLTGAKLQISHLASAFPSAYDIALKAIREDGVRARIDVIPSSVGHCTGKERMLLFTMALSDELFSQGIEGVKRALRTPEGRALIKRDNYTMAGPKDKVYIVHSEDPHLENRSIRDIARERGIDEDDCMLDLMADDLNYVFWLNAPAANVPSNFIEHCDSIVANPYVSVGSDTIMGDPLDPFDWYEIRRRGGFATFAQMYLKKGVPYEEIVRRNTSMVADHFGIYKRGRLAEGNYADVAVIDLPNYRYPEMSQQHYKTPRMNATGCDLVLCNGQVELRDGVPFKTFAGRVLRKNAQG</sequence>
<dbReference type="SUPFAM" id="SSF51556">
    <property type="entry name" value="Metallo-dependent hydrolases"/>
    <property type="match status" value="1"/>
</dbReference>
<dbReference type="PANTHER" id="PTHR11647">
    <property type="entry name" value="HYDRANTOINASE/DIHYDROPYRIMIDINASE FAMILY MEMBER"/>
    <property type="match status" value="1"/>
</dbReference>
<evidence type="ECO:0000259" key="1">
    <source>
        <dbReference type="Pfam" id="PF07969"/>
    </source>
</evidence>
<accession>A0A212KGK9</accession>
<dbReference type="EMBL" id="FLUN01000001">
    <property type="protein sequence ID" value="SBW10850.1"/>
    <property type="molecule type" value="Genomic_DNA"/>
</dbReference>
<dbReference type="GO" id="GO:0016810">
    <property type="term" value="F:hydrolase activity, acting on carbon-nitrogen (but not peptide) bonds"/>
    <property type="evidence" value="ECO:0007669"/>
    <property type="project" value="InterPro"/>
</dbReference>
<dbReference type="Gene3D" id="3.20.20.140">
    <property type="entry name" value="Metal-dependent hydrolases"/>
    <property type="match status" value="1"/>
</dbReference>
<proteinExistence type="predicted"/>
<dbReference type="AlphaFoldDB" id="A0A212KGK9"/>
<gene>
    <name evidence="2" type="ORF">KL86CLO1_13081</name>
</gene>
<reference evidence="2" key="1">
    <citation type="submission" date="2016-04" db="EMBL/GenBank/DDBJ databases">
        <authorList>
            <person name="Evans L.H."/>
            <person name="Alamgir A."/>
            <person name="Owens N."/>
            <person name="Weber N.D."/>
            <person name="Virtaneva K."/>
            <person name="Barbian K."/>
            <person name="Babar A."/>
            <person name="Rosenke K."/>
        </authorList>
    </citation>
    <scope>NUCLEOTIDE SEQUENCE</scope>
    <source>
        <strain evidence="2">86</strain>
    </source>
</reference>
<dbReference type="PANTHER" id="PTHR11647:SF1">
    <property type="entry name" value="COLLAPSIN RESPONSE MEDIATOR PROTEIN"/>
    <property type="match status" value="1"/>
</dbReference>
<feature type="domain" description="Amidohydrolase 3" evidence="1">
    <location>
        <begin position="44"/>
        <end position="231"/>
    </location>
</feature>
<dbReference type="InterPro" id="IPR011059">
    <property type="entry name" value="Metal-dep_hydrolase_composite"/>
</dbReference>
<dbReference type="SUPFAM" id="SSF51338">
    <property type="entry name" value="Composite domain of metallo-dependent hydrolases"/>
    <property type="match status" value="2"/>
</dbReference>
<dbReference type="InterPro" id="IPR050378">
    <property type="entry name" value="Metallo-dep_Hydrolases_sf"/>
</dbReference>
<dbReference type="InterPro" id="IPR032466">
    <property type="entry name" value="Metal_Hydrolase"/>
</dbReference>
<dbReference type="InterPro" id="IPR013108">
    <property type="entry name" value="Amidohydro_3"/>
</dbReference>
<evidence type="ECO:0000313" key="2">
    <source>
        <dbReference type="EMBL" id="SBW10850.1"/>
    </source>
</evidence>
<organism evidence="2">
    <name type="scientific">uncultured Eubacteriales bacterium</name>
    <dbReference type="NCBI Taxonomy" id="172733"/>
    <lineage>
        <taxon>Bacteria</taxon>
        <taxon>Bacillati</taxon>
        <taxon>Bacillota</taxon>
        <taxon>Clostridia</taxon>
        <taxon>Eubacteriales</taxon>
        <taxon>environmental samples</taxon>
    </lineage>
</organism>
<name>A0A212KGK9_9FIRM</name>
<protein>
    <submittedName>
        <fullName evidence="2">Amidohydrolase family protein</fullName>
    </submittedName>
</protein>
<keyword evidence="2" id="KW-0378">Hydrolase</keyword>
<dbReference type="Pfam" id="PF07969">
    <property type="entry name" value="Amidohydro_3"/>
    <property type="match status" value="1"/>
</dbReference>